<evidence type="ECO:0000313" key="4">
    <source>
        <dbReference type="WBParaSite" id="ACAC_0000528801-mRNA-1"/>
    </source>
</evidence>
<feature type="transmembrane region" description="Helical" evidence="1">
    <location>
        <begin position="38"/>
        <end position="56"/>
    </location>
</feature>
<accession>A0A0K0D5E3</accession>
<reference evidence="4" key="2">
    <citation type="submission" date="2017-02" db="UniProtKB">
        <authorList>
            <consortium name="WormBaseParasite"/>
        </authorList>
    </citation>
    <scope>IDENTIFICATION</scope>
</reference>
<keyword evidence="1" id="KW-0472">Membrane</keyword>
<dbReference type="Proteomes" id="UP000035642">
    <property type="component" value="Unassembled WGS sequence"/>
</dbReference>
<organism evidence="3 4">
    <name type="scientific">Angiostrongylus cantonensis</name>
    <name type="common">Rat lungworm</name>
    <dbReference type="NCBI Taxonomy" id="6313"/>
    <lineage>
        <taxon>Eukaryota</taxon>
        <taxon>Metazoa</taxon>
        <taxon>Ecdysozoa</taxon>
        <taxon>Nematoda</taxon>
        <taxon>Chromadorea</taxon>
        <taxon>Rhabditida</taxon>
        <taxon>Rhabditina</taxon>
        <taxon>Rhabditomorpha</taxon>
        <taxon>Strongyloidea</taxon>
        <taxon>Metastrongylidae</taxon>
        <taxon>Angiostrongylus</taxon>
    </lineage>
</organism>
<reference evidence="3" key="1">
    <citation type="submission" date="2012-09" db="EMBL/GenBank/DDBJ databases">
        <authorList>
            <person name="Martin A.A."/>
        </authorList>
    </citation>
    <scope>NUCLEOTIDE SEQUENCE</scope>
</reference>
<feature type="transmembrane region" description="Helical" evidence="1">
    <location>
        <begin position="150"/>
        <end position="172"/>
    </location>
</feature>
<feature type="chain" id="PRO_5005326428" evidence="2">
    <location>
        <begin position="21"/>
        <end position="180"/>
    </location>
</feature>
<evidence type="ECO:0000256" key="2">
    <source>
        <dbReference type="SAM" id="SignalP"/>
    </source>
</evidence>
<keyword evidence="1" id="KW-1133">Transmembrane helix</keyword>
<evidence type="ECO:0000313" key="3">
    <source>
        <dbReference type="Proteomes" id="UP000035642"/>
    </source>
</evidence>
<name>A0A0K0D5E3_ANGCA</name>
<feature type="signal peptide" evidence="2">
    <location>
        <begin position="1"/>
        <end position="20"/>
    </location>
</feature>
<keyword evidence="3" id="KW-1185">Reference proteome</keyword>
<proteinExistence type="predicted"/>
<keyword evidence="2" id="KW-0732">Signal</keyword>
<dbReference type="AlphaFoldDB" id="A0A0K0D5E3"/>
<sequence>MLKVCNIALVILGLAAIGLAGSQFSSVRLDNYRNIDLRLLNCIHALSGVIGIILVVECRSRVVEEQSTSRSQTIPTMGELQNELELPTSIYGSYSVRIAISALMIGDGFLATLIALVSIFLLDKLVTSALPMYPMQLEERDPIMHDWSKILVSIAVMKLFLGTGVLGLAAFVEYEHEKVN</sequence>
<evidence type="ECO:0000256" key="1">
    <source>
        <dbReference type="SAM" id="Phobius"/>
    </source>
</evidence>
<keyword evidence="1" id="KW-0812">Transmembrane</keyword>
<feature type="transmembrane region" description="Helical" evidence="1">
    <location>
        <begin position="98"/>
        <end position="122"/>
    </location>
</feature>
<protein>
    <submittedName>
        <fullName evidence="4">Aa_trans domain-containing protein</fullName>
    </submittedName>
</protein>
<dbReference type="WBParaSite" id="ACAC_0000528801-mRNA-1">
    <property type="protein sequence ID" value="ACAC_0000528801-mRNA-1"/>
    <property type="gene ID" value="ACAC_0000528801"/>
</dbReference>